<name>A0A2M8CG56_9BACT</name>
<evidence type="ECO:0000313" key="2">
    <source>
        <dbReference type="Proteomes" id="UP000228560"/>
    </source>
</evidence>
<sequence length="74" mass="8511">MGVPSQPYTTVLQILKKSSNESSALIVTTEFLYKLWVQPILANQRDYLLLSLLDFITTERNRGVILDKLIYHIS</sequence>
<reference evidence="1 2" key="1">
    <citation type="submission" date="2017-09" db="EMBL/GenBank/DDBJ databases">
        <title>Depth-based differentiation of microbial function through sediment-hosted aquifers and enrichment of novel symbionts in the deep terrestrial subsurface.</title>
        <authorList>
            <person name="Probst A.J."/>
            <person name="Ladd B."/>
            <person name="Jarett J.K."/>
            <person name="Geller-Mcgrath D.E."/>
            <person name="Sieber C.M."/>
            <person name="Emerson J.B."/>
            <person name="Anantharaman K."/>
            <person name="Thomas B.C."/>
            <person name="Malmstrom R."/>
            <person name="Stieglmeier M."/>
            <person name="Klingl A."/>
            <person name="Woyke T."/>
            <person name="Ryan C.M."/>
            <person name="Banfield J.F."/>
        </authorList>
    </citation>
    <scope>NUCLEOTIDE SEQUENCE [LARGE SCALE GENOMIC DNA]</scope>
    <source>
        <strain evidence="1">CG_4_9_14_3_um_filter_33_16</strain>
    </source>
</reference>
<evidence type="ECO:0000313" key="1">
    <source>
        <dbReference type="EMBL" id="PJB57999.1"/>
    </source>
</evidence>
<protein>
    <submittedName>
        <fullName evidence="1">Uncharacterized protein</fullName>
    </submittedName>
</protein>
<dbReference type="EMBL" id="PFTV01000016">
    <property type="protein sequence ID" value="PJB57999.1"/>
    <property type="molecule type" value="Genomic_DNA"/>
</dbReference>
<organism evidence="1 2">
    <name type="scientific">Candidatus Infernicultor aquiphilus</name>
    <dbReference type="NCBI Taxonomy" id="1805029"/>
    <lineage>
        <taxon>Bacteria</taxon>
        <taxon>Pseudomonadati</taxon>
        <taxon>Atribacterota</taxon>
        <taxon>Candidatus Phoenicimicrobiia</taxon>
        <taxon>Candidatus Pheonicimicrobiales</taxon>
        <taxon>Candidatus Phoenicimicrobiaceae</taxon>
        <taxon>Candidatus Infernicultor</taxon>
    </lineage>
</organism>
<proteinExistence type="predicted"/>
<dbReference type="AlphaFoldDB" id="A0A2M8CG56"/>
<gene>
    <name evidence="1" type="ORF">CO097_00630</name>
</gene>
<comment type="caution">
    <text evidence="1">The sequence shown here is derived from an EMBL/GenBank/DDBJ whole genome shotgun (WGS) entry which is preliminary data.</text>
</comment>
<accession>A0A2M8CG56</accession>
<dbReference type="Proteomes" id="UP000228560">
    <property type="component" value="Unassembled WGS sequence"/>
</dbReference>